<dbReference type="Proteomes" id="UP000319825">
    <property type="component" value="Unassembled WGS sequence"/>
</dbReference>
<keyword evidence="3" id="KW-1185">Reference proteome</keyword>
<name>A0A562IIE1_MICOL</name>
<organism evidence="2 3">
    <name type="scientific">Micromonospora olivasterospora</name>
    <dbReference type="NCBI Taxonomy" id="1880"/>
    <lineage>
        <taxon>Bacteria</taxon>
        <taxon>Bacillati</taxon>
        <taxon>Actinomycetota</taxon>
        <taxon>Actinomycetes</taxon>
        <taxon>Micromonosporales</taxon>
        <taxon>Micromonosporaceae</taxon>
        <taxon>Micromonospora</taxon>
    </lineage>
</organism>
<protein>
    <recommendedName>
        <fullName evidence="4">Phage integrase family protein</fullName>
    </recommendedName>
</protein>
<accession>A0A562IIE1</accession>
<evidence type="ECO:0008006" key="4">
    <source>
        <dbReference type="Google" id="ProtNLM"/>
    </source>
</evidence>
<dbReference type="AlphaFoldDB" id="A0A562IIE1"/>
<gene>
    <name evidence="2" type="ORF">JD77_05806</name>
</gene>
<evidence type="ECO:0000313" key="3">
    <source>
        <dbReference type="Proteomes" id="UP000319825"/>
    </source>
</evidence>
<feature type="compositionally biased region" description="Polar residues" evidence="1">
    <location>
        <begin position="140"/>
        <end position="149"/>
    </location>
</feature>
<feature type="region of interest" description="Disordered" evidence="1">
    <location>
        <begin position="127"/>
        <end position="149"/>
    </location>
</feature>
<comment type="caution">
    <text evidence="2">The sequence shown here is derived from an EMBL/GenBank/DDBJ whole genome shotgun (WGS) entry which is preliminary data.</text>
</comment>
<dbReference type="RefSeq" id="WP_246141062.1">
    <property type="nucleotide sequence ID" value="NZ_BAAATQ010000117.1"/>
</dbReference>
<reference evidence="2 3" key="1">
    <citation type="submission" date="2019-07" db="EMBL/GenBank/DDBJ databases">
        <title>R&amp;d 2014.</title>
        <authorList>
            <person name="Klenk H.-P."/>
        </authorList>
    </citation>
    <scope>NUCLEOTIDE SEQUENCE [LARGE SCALE GENOMIC DNA]</scope>
    <source>
        <strain evidence="2 3">DSM 43868</strain>
    </source>
</reference>
<evidence type="ECO:0000313" key="2">
    <source>
        <dbReference type="EMBL" id="TWH70781.1"/>
    </source>
</evidence>
<dbReference type="EMBL" id="VLKE01000001">
    <property type="protein sequence ID" value="TWH70781.1"/>
    <property type="molecule type" value="Genomic_DNA"/>
</dbReference>
<proteinExistence type="predicted"/>
<evidence type="ECO:0000256" key="1">
    <source>
        <dbReference type="SAM" id="MobiDB-lite"/>
    </source>
</evidence>
<sequence length="149" mass="16286">MAAILVLLYAQPLGRILRLTIDDIDTTGPDVLLHLGDPPTPVPEPVAALLLALRDQRTNMRTATNRDARWLFPGRRASQPLTVDTMAPLIRDLGIPTVPGRLAALRQLVLQAPAPVVAQALDFHHHTTQRHHAAAGGTWNRYSPTRNAP</sequence>